<proteinExistence type="predicted"/>
<keyword evidence="2" id="KW-1185">Reference proteome</keyword>
<evidence type="ECO:0000313" key="1">
    <source>
        <dbReference type="EMBL" id="KAI5342211.1"/>
    </source>
</evidence>
<gene>
    <name evidence="1" type="ORF">L3X38_010086</name>
</gene>
<dbReference type="Proteomes" id="UP001054821">
    <property type="component" value="Chromosome 2"/>
</dbReference>
<comment type="caution">
    <text evidence="1">The sequence shown here is derived from an EMBL/GenBank/DDBJ whole genome shotgun (WGS) entry which is preliminary data.</text>
</comment>
<organism evidence="1 2">
    <name type="scientific">Prunus dulcis</name>
    <name type="common">Almond</name>
    <name type="synonym">Amygdalus dulcis</name>
    <dbReference type="NCBI Taxonomy" id="3755"/>
    <lineage>
        <taxon>Eukaryota</taxon>
        <taxon>Viridiplantae</taxon>
        <taxon>Streptophyta</taxon>
        <taxon>Embryophyta</taxon>
        <taxon>Tracheophyta</taxon>
        <taxon>Spermatophyta</taxon>
        <taxon>Magnoliopsida</taxon>
        <taxon>eudicotyledons</taxon>
        <taxon>Gunneridae</taxon>
        <taxon>Pentapetalae</taxon>
        <taxon>rosids</taxon>
        <taxon>fabids</taxon>
        <taxon>Rosales</taxon>
        <taxon>Rosaceae</taxon>
        <taxon>Amygdaloideae</taxon>
        <taxon>Amygdaleae</taxon>
        <taxon>Prunus</taxon>
    </lineage>
</organism>
<evidence type="ECO:0000313" key="2">
    <source>
        <dbReference type="Proteomes" id="UP001054821"/>
    </source>
</evidence>
<sequence>MDKLLIDNSFAKRSPASNASYSTSLFEAWKLSMMAYFNIVPSGAEPISAVGTYGSAFVSPSQPDRPQPRGRPELAEKLCFPAEVPPKLPKLPARNSPSFLHQIDRVRHQEPDRILKGDLRGIEVARTIWLFVLLVPELRSDLHLSSSFSKIVHVVLQLQSR</sequence>
<name>A0AAD4WHA7_PRUDU</name>
<dbReference type="EMBL" id="JAJFAZ020000002">
    <property type="protein sequence ID" value="KAI5342211.1"/>
    <property type="molecule type" value="Genomic_DNA"/>
</dbReference>
<dbReference type="AlphaFoldDB" id="A0AAD4WHA7"/>
<reference evidence="1 2" key="1">
    <citation type="journal article" date="2022" name="G3 (Bethesda)">
        <title>Whole-genome sequence and methylome profiling of the almond [Prunus dulcis (Mill.) D.A. Webb] cultivar 'Nonpareil'.</title>
        <authorList>
            <person name="D'Amico-Willman K.M."/>
            <person name="Ouma W.Z."/>
            <person name="Meulia T."/>
            <person name="Sideli G.M."/>
            <person name="Gradziel T.M."/>
            <person name="Fresnedo-Ramirez J."/>
        </authorList>
    </citation>
    <scope>NUCLEOTIDE SEQUENCE [LARGE SCALE GENOMIC DNA]</scope>
    <source>
        <strain evidence="1">Clone GOH B32 T37-40</strain>
    </source>
</reference>
<accession>A0AAD4WHA7</accession>
<protein>
    <submittedName>
        <fullName evidence="1">Uncharacterized protein</fullName>
    </submittedName>
</protein>